<dbReference type="GO" id="GO:0016301">
    <property type="term" value="F:kinase activity"/>
    <property type="evidence" value="ECO:0007669"/>
    <property type="project" value="UniProtKB-KW"/>
</dbReference>
<evidence type="ECO:0000256" key="4">
    <source>
        <dbReference type="ARBA" id="ARBA00022777"/>
    </source>
</evidence>
<evidence type="ECO:0000313" key="10">
    <source>
        <dbReference type="Proteomes" id="UP001597374"/>
    </source>
</evidence>
<dbReference type="RefSeq" id="WP_250430358.1">
    <property type="nucleotide sequence ID" value="NZ_JALPRR010000003.1"/>
</dbReference>
<feature type="region of interest" description="Disordered" evidence="6">
    <location>
        <begin position="341"/>
        <end position="400"/>
    </location>
</feature>
<evidence type="ECO:0000256" key="6">
    <source>
        <dbReference type="SAM" id="MobiDB-lite"/>
    </source>
</evidence>
<dbReference type="InterPro" id="IPR050660">
    <property type="entry name" value="NEK_Ser/Thr_kinase"/>
</dbReference>
<keyword evidence="2" id="KW-0808">Transferase</keyword>
<evidence type="ECO:0000256" key="3">
    <source>
        <dbReference type="ARBA" id="ARBA00022741"/>
    </source>
</evidence>
<reference evidence="10" key="1">
    <citation type="journal article" date="2019" name="Int. J. Syst. Evol. Microbiol.">
        <title>The Global Catalogue of Microorganisms (GCM) 10K type strain sequencing project: providing services to taxonomists for standard genome sequencing and annotation.</title>
        <authorList>
            <consortium name="The Broad Institute Genomics Platform"/>
            <consortium name="The Broad Institute Genome Sequencing Center for Infectious Disease"/>
            <person name="Wu L."/>
            <person name="Ma J."/>
        </authorList>
    </citation>
    <scope>NUCLEOTIDE SEQUENCE [LARGE SCALE GENOMIC DNA]</scope>
    <source>
        <strain evidence="10">CGMCC 4.1782</strain>
    </source>
</reference>
<keyword evidence="7" id="KW-0812">Transmembrane</keyword>
<dbReference type="PROSITE" id="PS50011">
    <property type="entry name" value="PROTEIN_KINASE_DOM"/>
    <property type="match status" value="1"/>
</dbReference>
<organism evidence="9 10">
    <name type="scientific">Pontibacter ruber</name>
    <dbReference type="NCBI Taxonomy" id="1343895"/>
    <lineage>
        <taxon>Bacteria</taxon>
        <taxon>Pseudomonadati</taxon>
        <taxon>Bacteroidota</taxon>
        <taxon>Cytophagia</taxon>
        <taxon>Cytophagales</taxon>
        <taxon>Hymenobacteraceae</taxon>
        <taxon>Pontibacter</taxon>
    </lineage>
</organism>
<evidence type="ECO:0000256" key="2">
    <source>
        <dbReference type="ARBA" id="ARBA00022679"/>
    </source>
</evidence>
<dbReference type="EMBL" id="JBHUIM010000002">
    <property type="protein sequence ID" value="MFD2247426.1"/>
    <property type="molecule type" value="Genomic_DNA"/>
</dbReference>
<proteinExistence type="predicted"/>
<evidence type="ECO:0000256" key="5">
    <source>
        <dbReference type="ARBA" id="ARBA00022840"/>
    </source>
</evidence>
<dbReference type="SUPFAM" id="SSF56112">
    <property type="entry name" value="Protein kinase-like (PK-like)"/>
    <property type="match status" value="1"/>
</dbReference>
<dbReference type="Proteomes" id="UP001597374">
    <property type="component" value="Unassembled WGS sequence"/>
</dbReference>
<gene>
    <name evidence="9" type="ORF">ACFSKP_14255</name>
</gene>
<keyword evidence="7" id="KW-0472">Membrane</keyword>
<protein>
    <recommendedName>
        <fullName evidence="1">non-specific serine/threonine protein kinase</fullName>
        <ecNumber evidence="1">2.7.11.1</ecNumber>
    </recommendedName>
</protein>
<dbReference type="InterPro" id="IPR011009">
    <property type="entry name" value="Kinase-like_dom_sf"/>
</dbReference>
<dbReference type="PANTHER" id="PTHR43671:SF13">
    <property type="entry name" value="SERINE_THREONINE-PROTEIN KINASE NEK2"/>
    <property type="match status" value="1"/>
</dbReference>
<keyword evidence="3" id="KW-0547">Nucleotide-binding</keyword>
<evidence type="ECO:0000256" key="7">
    <source>
        <dbReference type="SAM" id="Phobius"/>
    </source>
</evidence>
<dbReference type="InterPro" id="IPR000719">
    <property type="entry name" value="Prot_kinase_dom"/>
</dbReference>
<keyword evidence="10" id="KW-1185">Reference proteome</keyword>
<keyword evidence="5" id="KW-0067">ATP-binding</keyword>
<keyword evidence="7" id="KW-1133">Transmembrane helix</keyword>
<keyword evidence="4 9" id="KW-0418">Kinase</keyword>
<accession>A0ABW5CYB4</accession>
<dbReference type="PANTHER" id="PTHR43671">
    <property type="entry name" value="SERINE/THREONINE-PROTEIN KINASE NEK"/>
    <property type="match status" value="1"/>
</dbReference>
<feature type="transmembrane region" description="Helical" evidence="7">
    <location>
        <begin position="298"/>
        <end position="320"/>
    </location>
</feature>
<evidence type="ECO:0000313" key="9">
    <source>
        <dbReference type="EMBL" id="MFD2247426.1"/>
    </source>
</evidence>
<dbReference type="EC" id="2.7.11.1" evidence="1"/>
<comment type="caution">
    <text evidence="9">The sequence shown here is derived from an EMBL/GenBank/DDBJ whole genome shotgun (WGS) entry which is preliminary data.</text>
</comment>
<sequence length="506" mass="56322">MPTLQQNDVFADRYRLKDLLGTHGISEVWLAEDQQESREMVAVKVYAPQFRLEEQVLNQLREDYVRINELDHPHLLQFHHFDQHQGMPYLVLPYMENGSLAQRLYDKGPLTAYEIALLLKQAGSALHYLHTQQPPVLHQSIKPENILIAEDESYLLADFGISNRTRILLRKATGLDTSLPAAYAAPEFFAAQPVKNAASDIFALGVTLYELCTGEVPWQGNGGLALLQGAEVPYLPGSYDRVLSNIVRVCLDPNWEKRPTAAELEAEATYFLENGKWKTYGRFGIVTANVIEYKRTPWYKYALAGIAALLVLLAAGYFYYTRYYLPGKTGKPAENKVITVLPNKPDEPKESQSTGSTATPPPTEPIAQKRSPETTSTKPPAPPKKEAVTTPATETYKSAVATQKPALTKPAFAKPRTLRAFLAQMVDEKVPIEVREKWKPDMLKLFAPGAAVYYAEGSEAVSRFSAGEFADILLSADSTSTVTIDSTQEDDSGKIKELYVRMMAGD</sequence>
<evidence type="ECO:0000256" key="1">
    <source>
        <dbReference type="ARBA" id="ARBA00012513"/>
    </source>
</evidence>
<dbReference type="CDD" id="cd14014">
    <property type="entry name" value="STKc_PknB_like"/>
    <property type="match status" value="1"/>
</dbReference>
<feature type="domain" description="Protein kinase" evidence="8">
    <location>
        <begin position="14"/>
        <end position="271"/>
    </location>
</feature>
<dbReference type="Pfam" id="PF00069">
    <property type="entry name" value="Pkinase"/>
    <property type="match status" value="1"/>
</dbReference>
<dbReference type="Gene3D" id="1.10.510.10">
    <property type="entry name" value="Transferase(Phosphotransferase) domain 1"/>
    <property type="match status" value="1"/>
</dbReference>
<name>A0ABW5CYB4_9BACT</name>
<evidence type="ECO:0000259" key="8">
    <source>
        <dbReference type="PROSITE" id="PS50011"/>
    </source>
</evidence>